<dbReference type="InterPro" id="IPR011527">
    <property type="entry name" value="ABC1_TM_dom"/>
</dbReference>
<feature type="non-terminal residue" evidence="6">
    <location>
        <position position="99"/>
    </location>
</feature>
<gene>
    <name evidence="6" type="ORF">S03H2_29112</name>
</gene>
<evidence type="ECO:0000313" key="6">
    <source>
        <dbReference type="EMBL" id="GAH61023.1"/>
    </source>
</evidence>
<evidence type="ECO:0000256" key="3">
    <source>
        <dbReference type="ARBA" id="ARBA00023136"/>
    </source>
</evidence>
<evidence type="ECO:0000256" key="1">
    <source>
        <dbReference type="ARBA" id="ARBA00022692"/>
    </source>
</evidence>
<evidence type="ECO:0000256" key="4">
    <source>
        <dbReference type="SAM" id="Phobius"/>
    </source>
</evidence>
<dbReference type="PROSITE" id="PS50929">
    <property type="entry name" value="ABC_TM1F"/>
    <property type="match status" value="1"/>
</dbReference>
<proteinExistence type="predicted"/>
<dbReference type="EMBL" id="BARU01017558">
    <property type="protein sequence ID" value="GAH61023.1"/>
    <property type="molecule type" value="Genomic_DNA"/>
</dbReference>
<accession>X1IU30</accession>
<feature type="transmembrane region" description="Helical" evidence="4">
    <location>
        <begin position="34"/>
        <end position="54"/>
    </location>
</feature>
<name>X1IU30_9ZZZZ</name>
<keyword evidence="2 4" id="KW-1133">Transmembrane helix</keyword>
<feature type="domain" description="ABC transmembrane type-1" evidence="5">
    <location>
        <begin position="8"/>
        <end position="99"/>
    </location>
</feature>
<dbReference type="GO" id="GO:0016020">
    <property type="term" value="C:membrane"/>
    <property type="evidence" value="ECO:0007669"/>
    <property type="project" value="InterPro"/>
</dbReference>
<organism evidence="6">
    <name type="scientific">marine sediment metagenome</name>
    <dbReference type="NCBI Taxonomy" id="412755"/>
    <lineage>
        <taxon>unclassified sequences</taxon>
        <taxon>metagenomes</taxon>
        <taxon>ecological metagenomes</taxon>
    </lineage>
</organism>
<keyword evidence="3 4" id="KW-0472">Membrane</keyword>
<reference evidence="6" key="1">
    <citation type="journal article" date="2014" name="Front. Microbiol.">
        <title>High frequency of phylogenetically diverse reductive dehalogenase-homologous genes in deep subseafloor sedimentary metagenomes.</title>
        <authorList>
            <person name="Kawai M."/>
            <person name="Futagami T."/>
            <person name="Toyoda A."/>
            <person name="Takaki Y."/>
            <person name="Nishi S."/>
            <person name="Hori S."/>
            <person name="Arai W."/>
            <person name="Tsubouchi T."/>
            <person name="Morono Y."/>
            <person name="Uchiyama I."/>
            <person name="Ito T."/>
            <person name="Fujiyama A."/>
            <person name="Inagaki F."/>
            <person name="Takami H."/>
        </authorList>
    </citation>
    <scope>NUCLEOTIDE SEQUENCE</scope>
    <source>
        <strain evidence="6">Expedition CK06-06</strain>
    </source>
</reference>
<dbReference type="Gene3D" id="1.20.1560.10">
    <property type="entry name" value="ABC transporter type 1, transmembrane domain"/>
    <property type="match status" value="1"/>
</dbReference>
<evidence type="ECO:0000259" key="5">
    <source>
        <dbReference type="PROSITE" id="PS50929"/>
    </source>
</evidence>
<evidence type="ECO:0000256" key="2">
    <source>
        <dbReference type="ARBA" id="ARBA00022989"/>
    </source>
</evidence>
<keyword evidence="1 4" id="KW-0812">Transmembrane</keyword>
<dbReference type="InterPro" id="IPR036640">
    <property type="entry name" value="ABC1_TM_sf"/>
</dbReference>
<dbReference type="GO" id="GO:0005524">
    <property type="term" value="F:ATP binding"/>
    <property type="evidence" value="ECO:0007669"/>
    <property type="project" value="InterPro"/>
</dbReference>
<protein>
    <recommendedName>
        <fullName evidence="5">ABC transmembrane type-1 domain-containing protein</fullName>
    </recommendedName>
</protein>
<dbReference type="SUPFAM" id="SSF90123">
    <property type="entry name" value="ABC transporter transmembrane region"/>
    <property type="match status" value="1"/>
</dbReference>
<sequence length="99" mass="11095">MGIWCLHVLFAAGLVVPPYLVKEVIDTGIATKNIGLIWSLAGAIMGTFVLVAVVDKIRAFWGHILAQRIAYNLKNDLYFHLQRMSFKFYDTLVLGSIVQ</sequence>
<comment type="caution">
    <text evidence="6">The sequence shown here is derived from an EMBL/GenBank/DDBJ whole genome shotgun (WGS) entry which is preliminary data.</text>
</comment>
<dbReference type="AlphaFoldDB" id="X1IU30"/>
<dbReference type="GO" id="GO:0140359">
    <property type="term" value="F:ABC-type transporter activity"/>
    <property type="evidence" value="ECO:0007669"/>
    <property type="project" value="InterPro"/>
</dbReference>